<evidence type="ECO:0000313" key="1">
    <source>
        <dbReference type="EMBL" id="ALS60150.1"/>
    </source>
</evidence>
<evidence type="ECO:0000313" key="2">
    <source>
        <dbReference type="Proteomes" id="UP000060277"/>
    </source>
</evidence>
<name>A0ABN4JGR7_9BURK</name>
<protein>
    <submittedName>
        <fullName evidence="1">Uncharacterized protein</fullName>
    </submittedName>
</protein>
<accession>A0ABN4JGR7</accession>
<sequence length="298" mass="33053">MRRVKLDQSAFESSRFAALFADFAAWLQCHAGGHRAALTVHRYLPFFTEIEKRWSEIPAYPDLLKYFGAEGLRRVRLPMKWLGESHQMTVDAVAREAVSEGRRVATIISTVPAGTVGAIALSAYKSKLQEKIATGKSTTRSMRLALRPAASLLLTADAFGHTLPDQAVVDRLLREVPGQLAAVSGFIRFLNEHYTLGLSAVVDKQLTAERRRKSLEVTLLNLAQRGDGSDAFLRNWVGIGLEYFHRLSRTVTRRLPDNAIAIDADGYRVSVGGQEYWLPTWKSLSGISAVVDRRAKGS</sequence>
<dbReference type="Proteomes" id="UP000060277">
    <property type="component" value="Chromosome"/>
</dbReference>
<organism evidence="1 2">
    <name type="scientific">Pandoraea norimbergensis</name>
    <dbReference type="NCBI Taxonomy" id="93219"/>
    <lineage>
        <taxon>Bacteria</taxon>
        <taxon>Pseudomonadati</taxon>
        <taxon>Pseudomonadota</taxon>
        <taxon>Betaproteobacteria</taxon>
        <taxon>Burkholderiales</taxon>
        <taxon>Burkholderiaceae</taxon>
        <taxon>Pandoraea</taxon>
    </lineage>
</organism>
<reference evidence="2" key="1">
    <citation type="submission" date="2015-12" db="EMBL/GenBank/DDBJ databases">
        <title>Complete genome sequence of Pandoraea norimbergensis DSM 11628.</title>
        <authorList>
            <person name="Ee R."/>
            <person name="Lim Y.-L."/>
            <person name="Yong D."/>
            <person name="Yin W.-F."/>
            <person name="Chan K.-G."/>
        </authorList>
    </citation>
    <scope>NUCLEOTIDE SEQUENCE [LARGE SCALE GENOMIC DNA]</scope>
    <source>
        <strain evidence="2">DSM 11628</strain>
    </source>
</reference>
<gene>
    <name evidence="1" type="ORF">AT302_10620</name>
</gene>
<proteinExistence type="predicted"/>
<dbReference type="EMBL" id="CP013480">
    <property type="protein sequence ID" value="ALS60150.1"/>
    <property type="molecule type" value="Genomic_DNA"/>
</dbReference>
<keyword evidence="2" id="KW-1185">Reference proteome</keyword>